<dbReference type="Gene3D" id="1.10.510.10">
    <property type="entry name" value="Transferase(Phosphotransferase) domain 1"/>
    <property type="match status" value="2"/>
</dbReference>
<dbReference type="GO" id="GO:0005085">
    <property type="term" value="F:guanyl-nucleotide exchange factor activity"/>
    <property type="evidence" value="ECO:0007669"/>
    <property type="project" value="UniProtKB-KW"/>
</dbReference>
<dbReference type="PANTHER" id="PTHR21560:SF0">
    <property type="entry name" value="KINASE NON-CATALYTIC C-LOBE DOMAIN-CONTAINING PROTEIN 1"/>
    <property type="match status" value="1"/>
</dbReference>
<dbReference type="SUPFAM" id="SSF48366">
    <property type="entry name" value="Ras GEF"/>
    <property type="match status" value="1"/>
</dbReference>
<comment type="caution">
    <text evidence="19">The sequence shown here is derived from an EMBL/GenBank/DDBJ whole genome shotgun (WGS) entry which is preliminary data.</text>
</comment>
<evidence type="ECO:0000256" key="3">
    <source>
        <dbReference type="ARBA" id="ARBA00022553"/>
    </source>
</evidence>
<dbReference type="Proteomes" id="UP001166674">
    <property type="component" value="Unassembled WGS sequence"/>
</dbReference>
<dbReference type="SMART" id="SM00147">
    <property type="entry name" value="RasGEF"/>
    <property type="match status" value="1"/>
</dbReference>
<evidence type="ECO:0000259" key="17">
    <source>
        <dbReference type="PROSITE" id="PS50212"/>
    </source>
</evidence>
<comment type="subunit">
    <text evidence="9">Interacts (via KIND2) with MAP2; the interaction enhances MAP2 phosphorylation and localizes KNDC1 to dendrites.</text>
</comment>
<evidence type="ECO:0000256" key="7">
    <source>
        <dbReference type="ARBA" id="ARBA00023273"/>
    </source>
</evidence>
<sequence>MQAMDPAAVSLYEEDGKDLDFYDFEPLPTLPEDEENVSLADILSLRDSGLSEQEAWAVCLECSLSMRSVAHAAIFQTLCITPDTLAFNTSGNVCFMEQLSDDPEGAFVPPEFDLTGNTFEAHIYSLGATLKAALEYVAEPELEPRLSPDLEALLNQMQAEDPRDRPDLESIIALCEEKVQPVSSCRLCRSLSAVGRRVLSIESFGAFQDVGENSWKGRPASRSSGPRRPPGDSSADPEALPAPEGQPQPQPTAHEDTEQEPSRGPRPQPTKPLLSASMRNGEKPSREGLASLVLDSKCPLHELDKDILRRSLRKVQTFPRLLPEGPEASALCLSLTSSRRQLTISELSHPDPKKVFLEGKNGLPSFKAQPTSRLWPEQEPPLQPEGAPDSADREPGSSGQPETPLSGQRPAGESPLPCPMDPRDAGHEAQTPGDDEGIPEGAGQPESAATEQSLSLQDLLCQLDRPLREYELWALCLACLRALQTHTQHPACLCLDNVLLAEDGAVLFGPPPADGAYNSLFLAPEVAEEKLVTEKASVYCVAAILWTAAKFSVPREHKLALPRRLKTLLLDMARRHAPERPSVAEAIKVCGSYLLQRGMDSRKILTHLRVSTCKEEETTGLQDTFSVVELKPRAAPAPETSPGFLPGSSDTRLVAVPGPTPHLPSSEGASEPPEAFSTRATHFKPLVLTQDAGVARDQLAVSSGPVDHPKERSSQLDTEGQGKQVFQDLSRVTSLETPGHPVPGPGPQGAAPEPVRDGGGSCQPGPDPANQPEGATSVVPGPPGPAPPQKALTLQPDPGPDGQAPAGASLPPGPSSASHGPPHPCKPPRSKATESEGPRPVQRSPAPAALGPDNPRGPESHPERPRTADRKLPPSSVDAPLPATRTACPSLQETMRLIREEFAFDGYLDNGLEALIMGEYIYALKDLTFATFCGAISEKFCDLYWDERLLQNLFRVVNQPASPSDSTSEEPGSQPESSSGSTIGKRPSLHGLGKEKVAGARGSGGPCSPPTQSDRDSDALSQGNFEVGFRPQKSIKATREGQPEVDGQQDPVPEPASRASDVDTVSQLARPKDCGPAGPLGPAEFQSCSPGWSSAFYEADCFGADVHNYVKGLGMRKASGHPEPEAESPELEQQLLIEKRNYRKTLKFYQKLLQKEKRNKGSEVKTMLSKLRGQLEEMKAKVQFLSLVKKYLQVMYAERWGLEPWALPVIVNLAAAPCDTLDFSPLDESSSLIFYNVNKPPCGGRQQKARILQAGTPLGLMAYLYSSDAFLEGYVQQFLYTFRYFCTPQDFLRFLLDRISSTLSRAHQDPTSTFTKIYRRSLCVLQAWIEDCYTVDFTRNTGLLGRLEDFISSQILPLDGSAEHLLGLLEVGTDRRADGSPRGTDLEDPKEAEEDARPFNALCKRFSEDGISRKSFSWRLPRGNGLTLPHHKERQYSIASALPKPCFFEDLYGPHTKASEKGSCFLAEHSAHQLFTQLTLMQQALVSLSTSCFWQELFQKCHPVHFLNSRALGVVDTSGTIPRTSSSESLSAKTCSLFLPNYVQDKYLLQLLRNADDVSTWVAAEIVTSHTTKLQVNVLSKFLLVAKSCYEQRNFATAMQILGGLENLAVRQSPAWRTLPAKIAEVLEELKAVEVFLKSDSLCLMEGRRFRAQPTLPSARLLAMHIQQLETGGFTMTNGAHRWSKLRNIAKVVSQVHAFQENPYTFSPDPKLQSHLKQRIARFSGADIAILAADNRAKLHQIPSEKHSRKIQDKLRRMKATFQ</sequence>
<evidence type="ECO:0000259" key="16">
    <source>
        <dbReference type="PROSITE" id="PS50009"/>
    </source>
</evidence>
<dbReference type="PANTHER" id="PTHR21560">
    <property type="entry name" value="VERY KIND PROTEIN"/>
    <property type="match status" value="1"/>
</dbReference>
<dbReference type="FunFam" id="1.20.870.10:FF:000014">
    <property type="entry name" value="Kinase non-catalytic C-lobe domain-containing 1"/>
    <property type="match status" value="1"/>
</dbReference>
<dbReference type="InterPro" id="IPR001895">
    <property type="entry name" value="RASGEF_cat_dom"/>
</dbReference>
<proteinExistence type="predicted"/>
<feature type="compositionally biased region" description="Low complexity" evidence="15">
    <location>
        <begin position="969"/>
        <end position="982"/>
    </location>
</feature>
<keyword evidence="4 13" id="KW-0344">Guanine-nucleotide releasing factor</keyword>
<feature type="region of interest" description="Disordered" evidence="15">
    <location>
        <begin position="635"/>
        <end position="675"/>
    </location>
</feature>
<evidence type="ECO:0000256" key="4">
    <source>
        <dbReference type="ARBA" id="ARBA00022658"/>
    </source>
</evidence>
<dbReference type="Pfam" id="PF00617">
    <property type="entry name" value="RasGEF"/>
    <property type="match status" value="1"/>
</dbReference>
<dbReference type="InterPro" id="IPR023578">
    <property type="entry name" value="Ras_GEF_dom_sf"/>
</dbReference>
<dbReference type="InterPro" id="IPR011019">
    <property type="entry name" value="KIND_dom"/>
</dbReference>
<protein>
    <recommendedName>
        <fullName evidence="10">Kinase non-catalytic C-lobe domain-containing protein 1</fullName>
    </recommendedName>
    <alternativeName>
        <fullName evidence="12">Protein very KIND</fullName>
    </alternativeName>
    <alternativeName>
        <fullName evidence="11">Ras-GEF domain-containing family member 2</fullName>
    </alternativeName>
</protein>
<evidence type="ECO:0000256" key="15">
    <source>
        <dbReference type="SAM" id="MobiDB-lite"/>
    </source>
</evidence>
<feature type="compositionally biased region" description="Low complexity" evidence="15">
    <location>
        <begin position="217"/>
        <end position="234"/>
    </location>
</feature>
<dbReference type="InterPro" id="IPR000651">
    <property type="entry name" value="Ras-like_Gua-exchang_fac_N"/>
</dbReference>
<dbReference type="SUPFAM" id="SSF56112">
    <property type="entry name" value="Protein kinase-like (PK-like)"/>
    <property type="match status" value="1"/>
</dbReference>
<dbReference type="Gene3D" id="1.10.840.10">
    <property type="entry name" value="Ras guanine-nucleotide exchange factors catalytic domain"/>
    <property type="match status" value="1"/>
</dbReference>
<dbReference type="PROSITE" id="PS50212">
    <property type="entry name" value="RASGEF_NTER"/>
    <property type="match status" value="1"/>
</dbReference>
<dbReference type="GO" id="GO:0030425">
    <property type="term" value="C:dendrite"/>
    <property type="evidence" value="ECO:0007669"/>
    <property type="project" value="UniProtKB-SubCell"/>
</dbReference>
<feature type="region of interest" description="Disordered" evidence="15">
    <location>
        <begin position="734"/>
        <end position="887"/>
    </location>
</feature>
<evidence type="ECO:0000313" key="20">
    <source>
        <dbReference type="Proteomes" id="UP001166674"/>
    </source>
</evidence>
<feature type="region of interest" description="Disordered" evidence="15">
    <location>
        <begin position="211"/>
        <end position="286"/>
    </location>
</feature>
<feature type="domain" description="N-terminal Ras-GEF" evidence="17">
    <location>
        <begin position="1248"/>
        <end position="1373"/>
    </location>
</feature>
<feature type="region of interest" description="Disordered" evidence="15">
    <location>
        <begin position="352"/>
        <end position="451"/>
    </location>
</feature>
<reference evidence="19" key="1">
    <citation type="submission" date="2020-03" db="EMBL/GenBank/DDBJ databases">
        <title>Studies in the Genomics of Life Span.</title>
        <authorList>
            <person name="Glass D."/>
        </authorList>
    </citation>
    <scope>NUCLEOTIDE SEQUENCE</scope>
    <source>
        <strain evidence="19">SUZIE</strain>
        <tissue evidence="19">Muscle</tissue>
    </source>
</reference>
<feature type="region of interest" description="Disordered" evidence="15">
    <location>
        <begin position="960"/>
        <end position="1078"/>
    </location>
</feature>
<dbReference type="Pfam" id="PF00618">
    <property type="entry name" value="RasGEF_N"/>
    <property type="match status" value="1"/>
</dbReference>
<feature type="domain" description="Ras-GEF" evidence="16">
    <location>
        <begin position="1482"/>
        <end position="1733"/>
    </location>
</feature>
<keyword evidence="3" id="KW-0597">Phosphoprotein</keyword>
<dbReference type="FunFam" id="1.10.840.10:FF:000013">
    <property type="entry name" value="Kinase non-catalytic C-lobe domain-containing 1"/>
    <property type="match status" value="1"/>
</dbReference>
<dbReference type="EMBL" id="JAATJV010384999">
    <property type="protein sequence ID" value="MBZ3883058.1"/>
    <property type="molecule type" value="Genomic_DNA"/>
</dbReference>
<keyword evidence="6 14" id="KW-0175">Coiled coil</keyword>
<dbReference type="SMART" id="SM00229">
    <property type="entry name" value="RasGEFN"/>
    <property type="match status" value="1"/>
</dbReference>
<evidence type="ECO:0000256" key="12">
    <source>
        <dbReference type="ARBA" id="ARBA00081643"/>
    </source>
</evidence>
<feature type="compositionally biased region" description="Basic and acidic residues" evidence="15">
    <location>
        <begin position="856"/>
        <end position="872"/>
    </location>
</feature>
<dbReference type="GO" id="GO:0007264">
    <property type="term" value="P:small GTPase-mediated signal transduction"/>
    <property type="evidence" value="ECO:0007669"/>
    <property type="project" value="InterPro"/>
</dbReference>
<feature type="compositionally biased region" description="Polar residues" evidence="15">
    <location>
        <begin position="397"/>
        <end position="406"/>
    </location>
</feature>
<dbReference type="FunFam" id="1.10.510.10:FF:000529">
    <property type="entry name" value="Kinase non-catalytic C-lobe domain-containing 1"/>
    <property type="match status" value="1"/>
</dbReference>
<dbReference type="Gene3D" id="1.20.870.10">
    <property type="entry name" value="Son of sevenless (SoS) protein Chain: S domain 1"/>
    <property type="match status" value="1"/>
</dbReference>
<evidence type="ECO:0000259" key="18">
    <source>
        <dbReference type="PROSITE" id="PS51377"/>
    </source>
</evidence>
<evidence type="ECO:0000256" key="6">
    <source>
        <dbReference type="ARBA" id="ARBA00023054"/>
    </source>
</evidence>
<feature type="coiled-coil region" evidence="14">
    <location>
        <begin position="1139"/>
        <end position="1188"/>
    </location>
</feature>
<evidence type="ECO:0000313" key="19">
    <source>
        <dbReference type="EMBL" id="MBZ3883058.1"/>
    </source>
</evidence>
<organism evidence="19 20">
    <name type="scientific">Sciurus carolinensis</name>
    <name type="common">Eastern gray squirrel</name>
    <dbReference type="NCBI Taxonomy" id="30640"/>
    <lineage>
        <taxon>Eukaryota</taxon>
        <taxon>Metazoa</taxon>
        <taxon>Chordata</taxon>
        <taxon>Craniata</taxon>
        <taxon>Vertebrata</taxon>
        <taxon>Euteleostomi</taxon>
        <taxon>Mammalia</taxon>
        <taxon>Eutheria</taxon>
        <taxon>Euarchontoglires</taxon>
        <taxon>Glires</taxon>
        <taxon>Rodentia</taxon>
        <taxon>Sciuromorpha</taxon>
        <taxon>Sciuridae</taxon>
        <taxon>Sciurinae</taxon>
        <taxon>Sciurini</taxon>
        <taxon>Sciurus</taxon>
    </lineage>
</organism>
<evidence type="ECO:0000256" key="2">
    <source>
        <dbReference type="ARBA" id="ARBA00004484"/>
    </source>
</evidence>
<dbReference type="FunFam" id="1.10.510.10:FF:000694">
    <property type="entry name" value="Kinase non-catalytic C-lobe domain containing 1"/>
    <property type="match status" value="1"/>
</dbReference>
<dbReference type="Pfam" id="PF16474">
    <property type="entry name" value="KIND"/>
    <property type="match status" value="1"/>
</dbReference>
<feature type="compositionally biased region" description="Low complexity" evidence="15">
    <location>
        <begin position="800"/>
        <end position="820"/>
    </location>
</feature>
<evidence type="ECO:0000256" key="11">
    <source>
        <dbReference type="ARBA" id="ARBA00075611"/>
    </source>
</evidence>
<dbReference type="SMART" id="SM00750">
    <property type="entry name" value="KIND"/>
    <property type="match status" value="2"/>
</dbReference>
<evidence type="ECO:0000256" key="14">
    <source>
        <dbReference type="SAM" id="Coils"/>
    </source>
</evidence>
<comment type="function">
    <text evidence="8">RAS-Guanine nucleotide exchange factor (GEF) that controls the negative regulation of neuronal dendrite growth by mediating a signaling pathway linking RAS and MAP2. May be involved in cellular senescence.</text>
</comment>
<keyword evidence="7" id="KW-0966">Cell projection</keyword>
<dbReference type="GO" id="GO:0043204">
    <property type="term" value="C:perikaryon"/>
    <property type="evidence" value="ECO:0007669"/>
    <property type="project" value="UniProtKB-SubCell"/>
</dbReference>
<evidence type="ECO:0000256" key="8">
    <source>
        <dbReference type="ARBA" id="ARBA00059522"/>
    </source>
</evidence>
<dbReference type="GO" id="GO:0048814">
    <property type="term" value="P:regulation of dendrite morphogenesis"/>
    <property type="evidence" value="ECO:0007669"/>
    <property type="project" value="TreeGrafter"/>
</dbReference>
<comment type="subcellular location">
    <subcellularLocation>
        <location evidence="1">Cell projection</location>
        <location evidence="1">Dendrite</location>
    </subcellularLocation>
    <subcellularLocation>
        <location evidence="2">Perikaryon</location>
    </subcellularLocation>
</comment>
<dbReference type="PROSITE" id="PS50009">
    <property type="entry name" value="RASGEF_CAT"/>
    <property type="match status" value="1"/>
</dbReference>
<dbReference type="InterPro" id="IPR036964">
    <property type="entry name" value="RASGEF_cat_dom_sf"/>
</dbReference>
<keyword evidence="20" id="KW-1185">Reference proteome</keyword>
<evidence type="ECO:0000256" key="5">
    <source>
        <dbReference type="ARBA" id="ARBA00022737"/>
    </source>
</evidence>
<name>A0AA41N3L8_SCICA</name>
<dbReference type="PROSITE" id="PS51377">
    <property type="entry name" value="KIND"/>
    <property type="match status" value="2"/>
</dbReference>
<dbReference type="CDD" id="cd06224">
    <property type="entry name" value="REM"/>
    <property type="match status" value="1"/>
</dbReference>
<gene>
    <name evidence="19" type="ORF">SUZIE_171070</name>
</gene>
<dbReference type="InterPro" id="IPR029899">
    <property type="entry name" value="KNDC1"/>
</dbReference>
<feature type="region of interest" description="Disordered" evidence="15">
    <location>
        <begin position="701"/>
        <end position="722"/>
    </location>
</feature>
<evidence type="ECO:0000256" key="13">
    <source>
        <dbReference type="PROSITE-ProRule" id="PRU00168"/>
    </source>
</evidence>
<evidence type="ECO:0000256" key="1">
    <source>
        <dbReference type="ARBA" id="ARBA00004279"/>
    </source>
</evidence>
<dbReference type="InterPro" id="IPR011009">
    <property type="entry name" value="Kinase-like_dom_sf"/>
</dbReference>
<evidence type="ECO:0000256" key="10">
    <source>
        <dbReference type="ARBA" id="ARBA00073176"/>
    </source>
</evidence>
<feature type="domain" description="KIND" evidence="18">
    <location>
        <begin position="37"/>
        <end position="217"/>
    </location>
</feature>
<keyword evidence="5" id="KW-0677">Repeat</keyword>
<dbReference type="GO" id="GO:0032045">
    <property type="term" value="C:guanyl-nucleotide exchange factor complex"/>
    <property type="evidence" value="ECO:0007669"/>
    <property type="project" value="TreeGrafter"/>
</dbReference>
<feature type="domain" description="KIND" evidence="18">
    <location>
        <begin position="454"/>
        <end position="618"/>
    </location>
</feature>
<feature type="compositionally biased region" description="Basic and acidic residues" evidence="15">
    <location>
        <begin position="253"/>
        <end position="263"/>
    </location>
</feature>
<evidence type="ECO:0000256" key="9">
    <source>
        <dbReference type="ARBA" id="ARBA00064286"/>
    </source>
</evidence>
<accession>A0AA41N3L8</accession>